<dbReference type="Proteomes" id="UP000202511">
    <property type="component" value="Segment"/>
</dbReference>
<dbReference type="RefSeq" id="YP_009119252.1">
    <property type="nucleotide sequence ID" value="NC_026440.1"/>
</dbReference>
<organism evidence="1 2">
    <name type="scientific">Pandoravirus inopinatum</name>
    <dbReference type="NCBI Taxonomy" id="1605721"/>
    <lineage>
        <taxon>Viruses</taxon>
        <taxon>Pandoravirus</taxon>
    </lineage>
</organism>
<dbReference type="EMBL" id="KP136319">
    <property type="protein sequence ID" value="AJF97017.1"/>
    <property type="molecule type" value="Genomic_DNA"/>
</dbReference>
<dbReference type="GeneID" id="23461934"/>
<proteinExistence type="predicted"/>
<name>A0A0B5JBS3_9VIRU</name>
<accession>A0A0B5JBS3</accession>
<evidence type="ECO:0000313" key="2">
    <source>
        <dbReference type="Proteomes" id="UP000202511"/>
    </source>
</evidence>
<dbReference type="KEGG" id="vg:23461934"/>
<reference evidence="1 2" key="1">
    <citation type="journal article" date="2015" name="Parasitol. Res.">
        <title>Viruses in close associations with free-living amoebae.</title>
        <authorList>
            <person name="Scheid P."/>
        </authorList>
    </citation>
    <scope>NUCLEOTIDE SEQUENCE [LARGE SCALE GENOMIC DNA]</scope>
    <source>
        <strain evidence="1">KlaHel</strain>
    </source>
</reference>
<evidence type="ECO:0000313" key="1">
    <source>
        <dbReference type="EMBL" id="AJF97017.1"/>
    </source>
</evidence>
<protein>
    <submittedName>
        <fullName evidence="1">Uncharacterized protein</fullName>
    </submittedName>
</protein>
<sequence>MIGSISGIELCREFGLQPDTVESWLIRARAPHGEWCPYWVPRLDGMRPPPPIAEALARPESLGVLVGWIDSSIQQAMARDCPSAAARAHAFFPRPSDFIDLSRVYLVPIKGPSQPTLGHLGIVVVR</sequence>